<reference evidence="4" key="3">
    <citation type="journal article" date="2005" name="Nature">
        <title>The map-based sequence of the rice genome.</title>
        <authorList>
            <consortium name="International rice genome sequencing project (IRGSP)"/>
            <person name="Matsumoto T."/>
            <person name="Wu J."/>
            <person name="Kanamori H."/>
            <person name="Katayose Y."/>
            <person name="Fujisawa M."/>
            <person name="Namiki N."/>
            <person name="Mizuno H."/>
            <person name="Yamamoto K."/>
            <person name="Antonio B.A."/>
            <person name="Baba T."/>
            <person name="Sakata K."/>
            <person name="Nagamura Y."/>
            <person name="Aoki H."/>
            <person name="Arikawa K."/>
            <person name="Arita K."/>
            <person name="Bito T."/>
            <person name="Chiden Y."/>
            <person name="Fujitsuka N."/>
            <person name="Fukunaka R."/>
            <person name="Hamada M."/>
            <person name="Harada C."/>
            <person name="Hayashi A."/>
            <person name="Hijishita S."/>
            <person name="Honda M."/>
            <person name="Hosokawa S."/>
            <person name="Ichikawa Y."/>
            <person name="Idonuma A."/>
            <person name="Iijima M."/>
            <person name="Ikeda M."/>
            <person name="Ikeno M."/>
            <person name="Ito K."/>
            <person name="Ito S."/>
            <person name="Ito T."/>
            <person name="Ito Y."/>
            <person name="Ito Y."/>
            <person name="Iwabuchi A."/>
            <person name="Kamiya K."/>
            <person name="Karasawa W."/>
            <person name="Kurita K."/>
            <person name="Katagiri S."/>
            <person name="Kikuta A."/>
            <person name="Kobayashi H."/>
            <person name="Kobayashi N."/>
            <person name="Machita K."/>
            <person name="Maehara T."/>
            <person name="Masukawa M."/>
            <person name="Mizubayashi T."/>
            <person name="Mukai Y."/>
            <person name="Nagasaki H."/>
            <person name="Nagata Y."/>
            <person name="Naito S."/>
            <person name="Nakashima M."/>
            <person name="Nakama Y."/>
            <person name="Nakamichi Y."/>
            <person name="Nakamura M."/>
            <person name="Meguro A."/>
            <person name="Negishi M."/>
            <person name="Ohta I."/>
            <person name="Ohta T."/>
            <person name="Okamoto M."/>
            <person name="Ono N."/>
            <person name="Saji S."/>
            <person name="Sakaguchi M."/>
            <person name="Sakai K."/>
            <person name="Shibata M."/>
            <person name="Shimokawa T."/>
            <person name="Song J."/>
            <person name="Takazaki Y."/>
            <person name="Terasawa K."/>
            <person name="Tsugane M."/>
            <person name="Tsuji K."/>
            <person name="Ueda S."/>
            <person name="Waki K."/>
            <person name="Yamagata H."/>
            <person name="Yamamoto M."/>
            <person name="Yamamoto S."/>
            <person name="Yamane H."/>
            <person name="Yoshiki S."/>
            <person name="Yoshihara R."/>
            <person name="Yukawa K."/>
            <person name="Zhong H."/>
            <person name="Yano M."/>
            <person name="Yuan Q."/>
            <person name="Ouyang S."/>
            <person name="Liu J."/>
            <person name="Jones K.M."/>
            <person name="Gansberger K."/>
            <person name="Moffat K."/>
            <person name="Hill J."/>
            <person name="Bera J."/>
            <person name="Fadrosh D."/>
            <person name="Jin S."/>
            <person name="Johri S."/>
            <person name="Kim M."/>
            <person name="Overton L."/>
            <person name="Reardon M."/>
            <person name="Tsitrin T."/>
            <person name="Vuong H."/>
            <person name="Weaver B."/>
            <person name="Ciecko A."/>
            <person name="Tallon L."/>
            <person name="Jackson J."/>
            <person name="Pai G."/>
            <person name="Aken S.V."/>
            <person name="Utterback T."/>
            <person name="Reidmuller S."/>
            <person name="Feldblyum T."/>
            <person name="Hsiao J."/>
            <person name="Zismann V."/>
            <person name="Iobst S."/>
            <person name="de Vazeille A.R."/>
            <person name="Buell C.R."/>
            <person name="Ying K."/>
            <person name="Li Y."/>
            <person name="Lu T."/>
            <person name="Huang Y."/>
            <person name="Zhao Q."/>
            <person name="Feng Q."/>
            <person name="Zhang L."/>
            <person name="Zhu J."/>
            <person name="Weng Q."/>
            <person name="Mu J."/>
            <person name="Lu Y."/>
            <person name="Fan D."/>
            <person name="Liu Y."/>
            <person name="Guan J."/>
            <person name="Zhang Y."/>
            <person name="Yu S."/>
            <person name="Liu X."/>
            <person name="Zhang Y."/>
            <person name="Hong G."/>
            <person name="Han B."/>
            <person name="Choisne N."/>
            <person name="Demange N."/>
            <person name="Orjeda G."/>
            <person name="Samain S."/>
            <person name="Cattolico L."/>
            <person name="Pelletier E."/>
            <person name="Couloux A."/>
            <person name="Segurens B."/>
            <person name="Wincker P."/>
            <person name="D'Hont A."/>
            <person name="Scarpelli C."/>
            <person name="Weissenbach J."/>
            <person name="Salanoubat M."/>
            <person name="Quetier F."/>
            <person name="Yu Y."/>
            <person name="Kim H.R."/>
            <person name="Rambo T."/>
            <person name="Currie J."/>
            <person name="Collura K."/>
            <person name="Luo M."/>
            <person name="Yang T."/>
            <person name="Ammiraju J.S.S."/>
            <person name="Engler F."/>
            <person name="Soderlund C."/>
            <person name="Wing R.A."/>
            <person name="Palmer L.E."/>
            <person name="de la Bastide M."/>
            <person name="Spiegel L."/>
            <person name="Nascimento L."/>
            <person name="Zutavern T."/>
            <person name="O'Shaughnessy A."/>
            <person name="Dike S."/>
            <person name="Dedhia N."/>
            <person name="Preston R."/>
            <person name="Balija V."/>
            <person name="McCombie W.R."/>
            <person name="Chow T."/>
            <person name="Chen H."/>
            <person name="Chung M."/>
            <person name="Chen C."/>
            <person name="Shaw J."/>
            <person name="Wu H."/>
            <person name="Hsiao K."/>
            <person name="Chao Y."/>
            <person name="Chu M."/>
            <person name="Cheng C."/>
            <person name="Hour A."/>
            <person name="Lee P."/>
            <person name="Lin S."/>
            <person name="Lin Y."/>
            <person name="Liou J."/>
            <person name="Liu S."/>
            <person name="Hsing Y."/>
            <person name="Raghuvanshi S."/>
            <person name="Mohanty A."/>
            <person name="Bharti A.K."/>
            <person name="Gaur A."/>
            <person name="Gupta V."/>
            <person name="Kumar D."/>
            <person name="Ravi V."/>
            <person name="Vij S."/>
            <person name="Kapur A."/>
            <person name="Khurana P."/>
            <person name="Khurana P."/>
            <person name="Khurana J.P."/>
            <person name="Tyagi A.K."/>
            <person name="Gaikwad K."/>
            <person name="Singh A."/>
            <person name="Dalal V."/>
            <person name="Srivastava S."/>
            <person name="Dixit A."/>
            <person name="Pal A.K."/>
            <person name="Ghazi I.A."/>
            <person name="Yadav M."/>
            <person name="Pandit A."/>
            <person name="Bhargava A."/>
            <person name="Sureshbabu K."/>
            <person name="Batra K."/>
            <person name="Sharma T.R."/>
            <person name="Mohapatra T."/>
            <person name="Singh N.K."/>
            <person name="Messing J."/>
            <person name="Nelson A.B."/>
            <person name="Fuks G."/>
            <person name="Kavchok S."/>
            <person name="Keizer G."/>
            <person name="Linton E."/>
            <person name="Llaca V."/>
            <person name="Song R."/>
            <person name="Tanyolac B."/>
            <person name="Young S."/>
            <person name="Ho-Il K."/>
            <person name="Hahn J.H."/>
            <person name="Sangsakoo G."/>
            <person name="Vanavichit A."/>
            <person name="de Mattos Luiz.A.T."/>
            <person name="Zimmer P.D."/>
            <person name="Malone G."/>
            <person name="Dellagostin O."/>
            <person name="de Oliveira A.C."/>
            <person name="Bevan M."/>
            <person name="Bancroft I."/>
            <person name="Minx P."/>
            <person name="Cordum H."/>
            <person name="Wilson R."/>
            <person name="Cheng Z."/>
            <person name="Jin W."/>
            <person name="Jiang J."/>
            <person name="Leong S.A."/>
            <person name="Iwama H."/>
            <person name="Gojobori T."/>
            <person name="Itoh T."/>
            <person name="Niimura Y."/>
            <person name="Fujii Y."/>
            <person name="Habara T."/>
            <person name="Sakai H."/>
            <person name="Sato Y."/>
            <person name="Wilson G."/>
            <person name="Kumar K."/>
            <person name="McCouch S."/>
            <person name="Juretic N."/>
            <person name="Hoen D."/>
            <person name="Wright S."/>
            <person name="Bruskiewich R."/>
            <person name="Bureau T."/>
            <person name="Miyao A."/>
            <person name="Hirochika H."/>
            <person name="Nishikawa T."/>
            <person name="Kadowaki K."/>
            <person name="Sugiura M."/>
            <person name="Burr B."/>
            <person name="Sasaki T."/>
        </authorList>
    </citation>
    <scope>NUCLEOTIDE SEQUENCE [LARGE SCALE GENOMIC DNA]</scope>
    <source>
        <strain evidence="4">cv. Nipponbare</strain>
    </source>
</reference>
<dbReference type="EMBL" id="AP005651">
    <property type="protein sequence ID" value="BAD28942.1"/>
    <property type="molecule type" value="Genomic_DNA"/>
</dbReference>
<feature type="region of interest" description="Disordered" evidence="1">
    <location>
        <begin position="1"/>
        <end position="123"/>
    </location>
</feature>
<evidence type="ECO:0000313" key="4">
    <source>
        <dbReference type="Proteomes" id="UP000000763"/>
    </source>
</evidence>
<evidence type="ECO:0000256" key="1">
    <source>
        <dbReference type="SAM" id="MobiDB-lite"/>
    </source>
</evidence>
<evidence type="ECO:0000313" key="3">
    <source>
        <dbReference type="EMBL" id="BAD28942.1"/>
    </source>
</evidence>
<reference evidence="2" key="1">
    <citation type="submission" date="2001-08" db="EMBL/GenBank/DDBJ databases">
        <title>Oryza sativa nipponbare(GA3) genomic DNA, chromosome 2, BAC clone:OJ1134_B09.</title>
        <authorList>
            <person name="Sasaki T."/>
            <person name="Matsumoto T."/>
            <person name="Yamamoto K."/>
        </authorList>
    </citation>
    <scope>NUCLEOTIDE SEQUENCE</scope>
</reference>
<dbReference type="EMBL" id="AP004024">
    <property type="protein sequence ID" value="BAD27657.1"/>
    <property type="molecule type" value="Genomic_DNA"/>
</dbReference>
<evidence type="ECO:0000313" key="2">
    <source>
        <dbReference type="EMBL" id="BAD27657.1"/>
    </source>
</evidence>
<gene>
    <name evidence="2" type="ORF">OJ1134_B09.19</name>
    <name evidence="3" type="ORF">OSJNBa0086N11.7</name>
</gene>
<feature type="compositionally biased region" description="Basic and acidic residues" evidence="1">
    <location>
        <begin position="55"/>
        <end position="66"/>
    </location>
</feature>
<organism evidence="3 4">
    <name type="scientific">Oryza sativa subsp. japonica</name>
    <name type="common">Rice</name>
    <dbReference type="NCBI Taxonomy" id="39947"/>
    <lineage>
        <taxon>Eukaryota</taxon>
        <taxon>Viridiplantae</taxon>
        <taxon>Streptophyta</taxon>
        <taxon>Embryophyta</taxon>
        <taxon>Tracheophyta</taxon>
        <taxon>Spermatophyta</taxon>
        <taxon>Magnoliopsida</taxon>
        <taxon>Liliopsida</taxon>
        <taxon>Poales</taxon>
        <taxon>Poaceae</taxon>
        <taxon>BOP clade</taxon>
        <taxon>Oryzoideae</taxon>
        <taxon>Oryzeae</taxon>
        <taxon>Oryzinae</taxon>
        <taxon>Oryza</taxon>
        <taxon>Oryza sativa</taxon>
    </lineage>
</organism>
<sequence length="123" mass="12820">MRRGNGGATAPSGPSGGEPSDDGARHRAAWQRGGGRAERWWDGQIWPDLASGSDGDGRHEDDKLDGGGDDGAISPPTSGARRGRRFSARERGQPWPASFSSSSPSASSFGCAELSSLPLSLPW</sequence>
<name>Q6EQX8_ORYSJ</name>
<dbReference type="Proteomes" id="UP000000763">
    <property type="component" value="Chromosome 2"/>
</dbReference>
<reference evidence="4" key="4">
    <citation type="journal article" date="2008" name="Nucleic Acids Res.">
        <title>The rice annotation project database (RAP-DB): 2008 update.</title>
        <authorList>
            <consortium name="The rice annotation project (RAP)"/>
        </authorList>
    </citation>
    <scope>GENOME REANNOTATION</scope>
    <source>
        <strain evidence="4">cv. Nipponbare</strain>
    </source>
</reference>
<accession>Q6EQX8</accession>
<dbReference type="AlphaFoldDB" id="Q6EQX8"/>
<proteinExistence type="predicted"/>
<feature type="compositionally biased region" description="Low complexity" evidence="1">
    <location>
        <begin position="96"/>
        <end position="109"/>
    </location>
</feature>
<reference evidence="3" key="2">
    <citation type="submission" date="2002-08" db="EMBL/GenBank/DDBJ databases">
        <title>Oryza sativa nipponbare(GA3) genomic DNA, chromosome 2, BAC clone:OSJNBa0086N11.</title>
        <authorList>
            <person name="Sasaki T."/>
            <person name="Matsumoto T."/>
            <person name="Katayose Y."/>
        </authorList>
    </citation>
    <scope>NUCLEOTIDE SEQUENCE</scope>
</reference>
<protein>
    <submittedName>
        <fullName evidence="3">Uncharacterized protein</fullName>
    </submittedName>
</protein>